<reference evidence="3" key="1">
    <citation type="submission" date="2015-10" db="EMBL/GenBank/DDBJ databases">
        <title>EvidentialGene: Evidence-directed Construction of Complete mRNA Transcriptomes without Genomes.</title>
        <authorList>
            <person name="Gilbert D.G."/>
        </authorList>
    </citation>
    <scope>NUCLEOTIDE SEQUENCE</scope>
</reference>
<dbReference type="STRING" id="35525.A0A0N8B861"/>
<dbReference type="InterPro" id="IPR026806">
    <property type="entry name" value="CDV3"/>
</dbReference>
<gene>
    <name evidence="4" type="ORF">APZ42_020747</name>
</gene>
<feature type="compositionally biased region" description="Acidic residues" evidence="2">
    <location>
        <begin position="78"/>
        <end position="87"/>
    </location>
</feature>
<dbReference type="OrthoDB" id="6288097at2759"/>
<proteinExistence type="inferred from homology"/>
<name>A0A0N8B861_9CRUS</name>
<comment type="similarity">
    <text evidence="1">Belongs to the CDV3 family.</text>
</comment>
<organism evidence="4 5">
    <name type="scientific">Daphnia magna</name>
    <dbReference type="NCBI Taxonomy" id="35525"/>
    <lineage>
        <taxon>Eukaryota</taxon>
        <taxon>Metazoa</taxon>
        <taxon>Ecdysozoa</taxon>
        <taxon>Arthropoda</taxon>
        <taxon>Crustacea</taxon>
        <taxon>Branchiopoda</taxon>
        <taxon>Diplostraca</taxon>
        <taxon>Cladocera</taxon>
        <taxon>Anomopoda</taxon>
        <taxon>Daphniidae</taxon>
        <taxon>Daphnia</taxon>
    </lineage>
</organism>
<dbReference type="EMBL" id="GDIQ01009289">
    <property type="protein sequence ID" value="JAN85448.1"/>
    <property type="molecule type" value="Transcribed_RNA"/>
</dbReference>
<feature type="region of interest" description="Disordered" evidence="2">
    <location>
        <begin position="157"/>
        <end position="204"/>
    </location>
</feature>
<keyword evidence="5" id="KW-1185">Reference proteome</keyword>
<feature type="compositionally biased region" description="Acidic residues" evidence="2">
    <location>
        <begin position="107"/>
        <end position="125"/>
    </location>
</feature>
<evidence type="ECO:0000313" key="4">
    <source>
        <dbReference type="EMBL" id="KZS14114.1"/>
    </source>
</evidence>
<evidence type="ECO:0000256" key="2">
    <source>
        <dbReference type="SAM" id="MobiDB-lite"/>
    </source>
</evidence>
<sequence length="270" mass="29602">MADLDDFFAKKDKKKSKVKKFTASELLTSSKFHQGEDVAAVPTGVPRKPPVERPKKEEIVHESGDSEAAPVQSKPTVEAEEEEWGEFEQEKERDYSGLKIQKLQIQDSEDDFGDESGETELNEEGEVIKKEPAGPWNKINAQPTTNVKVKEAVVEIPTPNTAGGVYIPPSKRNQPAGGSSSSSASASRSRIGKKEKGAPDLNNQEFFPTLSAAVAIEQNNLKLKKFEQTERGFTEAKPSRSHSNRNAVVPGHEGPHLHLGNKFNALSNDD</sequence>
<feature type="compositionally biased region" description="Basic and acidic residues" evidence="2">
    <location>
        <begin position="49"/>
        <end position="64"/>
    </location>
</feature>
<dbReference type="PANTHER" id="PTHR16284">
    <property type="entry name" value="PROTEIN CDV3 HOMOLOG"/>
    <property type="match status" value="1"/>
</dbReference>
<feature type="compositionally biased region" description="Low complexity" evidence="2">
    <location>
        <begin position="176"/>
        <end position="189"/>
    </location>
</feature>
<dbReference type="EMBL" id="LRGB01001005">
    <property type="protein sequence ID" value="KZS14114.1"/>
    <property type="molecule type" value="Genomic_DNA"/>
</dbReference>
<feature type="region of interest" description="Disordered" evidence="2">
    <location>
        <begin position="32"/>
        <end position="143"/>
    </location>
</feature>
<evidence type="ECO:0000313" key="3">
    <source>
        <dbReference type="EMBL" id="JAN85448.1"/>
    </source>
</evidence>
<dbReference type="Proteomes" id="UP000076858">
    <property type="component" value="Unassembled WGS sequence"/>
</dbReference>
<evidence type="ECO:0000313" key="5">
    <source>
        <dbReference type="Proteomes" id="UP000076858"/>
    </source>
</evidence>
<reference evidence="4 5" key="2">
    <citation type="submission" date="2016-03" db="EMBL/GenBank/DDBJ databases">
        <title>EvidentialGene: Evidence-directed Construction of Genes on Genomes.</title>
        <authorList>
            <person name="Gilbert D.G."/>
            <person name="Choi J.-H."/>
            <person name="Mockaitis K."/>
            <person name="Colbourne J."/>
            <person name="Pfrender M."/>
        </authorList>
    </citation>
    <scope>NUCLEOTIDE SEQUENCE [LARGE SCALE GENOMIC DNA]</scope>
    <source>
        <strain evidence="4 5">Xinb3</strain>
        <tissue evidence="4">Complete organism</tissue>
    </source>
</reference>
<feature type="region of interest" description="Disordered" evidence="2">
    <location>
        <begin position="229"/>
        <end position="270"/>
    </location>
</feature>
<evidence type="ECO:0000256" key="1">
    <source>
        <dbReference type="ARBA" id="ARBA00006062"/>
    </source>
</evidence>
<dbReference type="PANTHER" id="PTHR16284:SF13">
    <property type="entry name" value="PROTEIN CDV3 HOMOLOG"/>
    <property type="match status" value="1"/>
</dbReference>
<dbReference type="GO" id="GO:0005737">
    <property type="term" value="C:cytoplasm"/>
    <property type="evidence" value="ECO:0007669"/>
    <property type="project" value="TreeGrafter"/>
</dbReference>
<dbReference type="AlphaFoldDB" id="A0A0N8B861"/>
<protein>
    <submittedName>
        <fullName evidence="4">CDV3 B protein</fullName>
    </submittedName>
</protein>
<accession>A0A0N8B861</accession>
<feature type="compositionally biased region" description="Basic and acidic residues" evidence="2">
    <location>
        <begin position="229"/>
        <end position="238"/>
    </location>
</feature>
<dbReference type="Pfam" id="PF15359">
    <property type="entry name" value="CDV3"/>
    <property type="match status" value="1"/>
</dbReference>